<dbReference type="InterPro" id="IPR008948">
    <property type="entry name" value="L-Aspartase-like"/>
</dbReference>
<keyword evidence="5 9" id="KW-0456">Lyase</keyword>
<name>A0AA46DYS5_9FUSO</name>
<comment type="pathway">
    <text evidence="1 5">Amino-acid biosynthesis; L-arginine biosynthesis; L-arginine from L-ornithine and carbamoyl phosphate: step 3/3.</text>
</comment>
<evidence type="ECO:0000256" key="5">
    <source>
        <dbReference type="HAMAP-Rule" id="MF_00006"/>
    </source>
</evidence>
<keyword evidence="10" id="KW-1185">Reference proteome</keyword>
<comment type="subcellular location">
    <subcellularLocation>
        <location evidence="5">Cytoplasm</location>
    </subcellularLocation>
</comment>
<dbReference type="PROSITE" id="PS00163">
    <property type="entry name" value="FUMARATE_LYASES"/>
    <property type="match status" value="1"/>
</dbReference>
<dbReference type="PRINTS" id="PR00145">
    <property type="entry name" value="ARGSUCLYASE"/>
</dbReference>
<dbReference type="InterPro" id="IPR029419">
    <property type="entry name" value="Arg_succ_lyase_C"/>
</dbReference>
<dbReference type="AlphaFoldDB" id="A0AA46DYS5"/>
<dbReference type="InterPro" id="IPR009049">
    <property type="entry name" value="Argininosuccinate_lyase"/>
</dbReference>
<evidence type="ECO:0000256" key="3">
    <source>
        <dbReference type="ARBA" id="ARBA00022571"/>
    </source>
</evidence>
<protein>
    <recommendedName>
        <fullName evidence="2 5">Argininosuccinate lyase</fullName>
        <shortName evidence="5">ASAL</shortName>
        <ecNumber evidence="2 5">4.3.2.1</ecNumber>
    </recommendedName>
    <alternativeName>
        <fullName evidence="5">Arginosuccinase</fullName>
    </alternativeName>
</protein>
<dbReference type="Gene3D" id="1.10.275.10">
    <property type="entry name" value="Fumarase/aspartase (N-terminal domain)"/>
    <property type="match status" value="1"/>
</dbReference>
<evidence type="ECO:0000259" key="7">
    <source>
        <dbReference type="Pfam" id="PF00206"/>
    </source>
</evidence>
<dbReference type="RefSeq" id="WP_134113070.1">
    <property type="nucleotide sequence ID" value="NZ_SOBG01000004.1"/>
</dbReference>
<dbReference type="EMBL" id="SOBG01000004">
    <property type="protein sequence ID" value="TDT70636.1"/>
    <property type="molecule type" value="Genomic_DNA"/>
</dbReference>
<dbReference type="PANTHER" id="PTHR43814:SF1">
    <property type="entry name" value="ARGININOSUCCINATE LYASE"/>
    <property type="match status" value="1"/>
</dbReference>
<dbReference type="HAMAP" id="MF_00006">
    <property type="entry name" value="Arg_succ_lyase"/>
    <property type="match status" value="1"/>
</dbReference>
<comment type="catalytic activity">
    <reaction evidence="5">
        <text>2-(N(omega)-L-arginino)succinate = fumarate + L-arginine</text>
        <dbReference type="Rhea" id="RHEA:24020"/>
        <dbReference type="ChEBI" id="CHEBI:29806"/>
        <dbReference type="ChEBI" id="CHEBI:32682"/>
        <dbReference type="ChEBI" id="CHEBI:57472"/>
        <dbReference type="EC" id="4.3.2.1"/>
    </reaction>
</comment>
<dbReference type="PRINTS" id="PR00149">
    <property type="entry name" value="FUMRATELYASE"/>
</dbReference>
<dbReference type="SUPFAM" id="SSF48557">
    <property type="entry name" value="L-aspartase-like"/>
    <property type="match status" value="1"/>
</dbReference>
<dbReference type="NCBIfam" id="TIGR00838">
    <property type="entry name" value="argH"/>
    <property type="match status" value="1"/>
</dbReference>
<dbReference type="FunFam" id="1.20.200.10:FF:000002">
    <property type="entry name" value="Argininosuccinate lyase"/>
    <property type="match status" value="1"/>
</dbReference>
<feature type="domain" description="Fumarate lyase N-terminal" evidence="7">
    <location>
        <begin position="6"/>
        <end position="300"/>
    </location>
</feature>
<dbReference type="InterPro" id="IPR024083">
    <property type="entry name" value="Fumarase/histidase_N"/>
</dbReference>
<evidence type="ECO:0000259" key="8">
    <source>
        <dbReference type="Pfam" id="PF14698"/>
    </source>
</evidence>
<dbReference type="InterPro" id="IPR020557">
    <property type="entry name" value="Fumarate_lyase_CS"/>
</dbReference>
<evidence type="ECO:0000256" key="1">
    <source>
        <dbReference type="ARBA" id="ARBA00004941"/>
    </source>
</evidence>
<keyword evidence="5" id="KW-0963">Cytoplasm</keyword>
<dbReference type="Gene3D" id="1.20.200.10">
    <property type="entry name" value="Fumarase/aspartase (Central domain)"/>
    <property type="match status" value="1"/>
</dbReference>
<evidence type="ECO:0000256" key="2">
    <source>
        <dbReference type="ARBA" id="ARBA00012338"/>
    </source>
</evidence>
<keyword evidence="3 5" id="KW-0055">Arginine biosynthesis</keyword>
<dbReference type="Proteomes" id="UP000294678">
    <property type="component" value="Unassembled WGS sequence"/>
</dbReference>
<evidence type="ECO:0000256" key="4">
    <source>
        <dbReference type="ARBA" id="ARBA00022605"/>
    </source>
</evidence>
<keyword evidence="4 5" id="KW-0028">Amino-acid biosynthesis</keyword>
<evidence type="ECO:0000313" key="10">
    <source>
        <dbReference type="Proteomes" id="UP000294678"/>
    </source>
</evidence>
<accession>A0AA46DYS5</accession>
<dbReference type="GO" id="GO:0004056">
    <property type="term" value="F:argininosuccinate lyase activity"/>
    <property type="evidence" value="ECO:0007669"/>
    <property type="project" value="UniProtKB-UniRule"/>
</dbReference>
<comment type="caution">
    <text evidence="9">The sequence shown here is derived from an EMBL/GenBank/DDBJ whole genome shotgun (WGS) entry which is preliminary data.</text>
</comment>
<reference evidence="9 10" key="1">
    <citation type="submission" date="2019-03" db="EMBL/GenBank/DDBJ databases">
        <title>Genomic Encyclopedia of Type Strains, Phase IV (KMG-IV): sequencing the most valuable type-strain genomes for metagenomic binning, comparative biology and taxonomic classification.</title>
        <authorList>
            <person name="Goeker M."/>
        </authorList>
    </citation>
    <scope>NUCLEOTIDE SEQUENCE [LARGE SCALE GENOMIC DNA]</scope>
    <source>
        <strain evidence="9 10">DSM 100055</strain>
    </source>
</reference>
<dbReference type="FunFam" id="1.10.275.10:FF:000002">
    <property type="entry name" value="Argininosuccinate lyase"/>
    <property type="match status" value="1"/>
</dbReference>
<dbReference type="Pfam" id="PF00206">
    <property type="entry name" value="Lyase_1"/>
    <property type="match status" value="1"/>
</dbReference>
<dbReference type="EC" id="4.3.2.1" evidence="2 5"/>
<keyword evidence="6" id="KW-0175">Coiled coil</keyword>
<gene>
    <name evidence="5" type="primary">argH</name>
    <name evidence="9" type="ORF">EV215_1189</name>
</gene>
<proteinExistence type="inferred from homology"/>
<dbReference type="Gene3D" id="1.10.40.30">
    <property type="entry name" value="Fumarase/aspartase (C-terminal domain)"/>
    <property type="match status" value="1"/>
</dbReference>
<dbReference type="PANTHER" id="PTHR43814">
    <property type="entry name" value="ARGININOSUCCINATE LYASE"/>
    <property type="match status" value="1"/>
</dbReference>
<feature type="domain" description="Argininosuccinate lyase C-terminal" evidence="8">
    <location>
        <begin position="363"/>
        <end position="430"/>
    </location>
</feature>
<dbReference type="InterPro" id="IPR000362">
    <property type="entry name" value="Fumarate_lyase_fam"/>
</dbReference>
<organism evidence="9 10">
    <name type="scientific">Hypnocyclicus thermotrophus</name>
    <dbReference type="NCBI Taxonomy" id="1627895"/>
    <lineage>
        <taxon>Bacteria</taxon>
        <taxon>Fusobacteriati</taxon>
        <taxon>Fusobacteriota</taxon>
        <taxon>Fusobacteriia</taxon>
        <taxon>Fusobacteriales</taxon>
        <taxon>Fusobacteriaceae</taxon>
        <taxon>Hypnocyclicus</taxon>
    </lineage>
</organism>
<dbReference type="CDD" id="cd01359">
    <property type="entry name" value="Argininosuccinate_lyase"/>
    <property type="match status" value="1"/>
</dbReference>
<dbReference type="Pfam" id="PF14698">
    <property type="entry name" value="ASL_C2"/>
    <property type="match status" value="1"/>
</dbReference>
<comment type="similarity">
    <text evidence="5">Belongs to the lyase 1 family. Argininosuccinate lyase subfamily.</text>
</comment>
<dbReference type="FunFam" id="1.10.40.30:FF:000001">
    <property type="entry name" value="Argininosuccinate lyase"/>
    <property type="match status" value="1"/>
</dbReference>
<evidence type="ECO:0000313" key="9">
    <source>
        <dbReference type="EMBL" id="TDT70636.1"/>
    </source>
</evidence>
<sequence length="457" mass="52638">MKLWGGRFNKESSKLLEKFNASITFDIRMYKEDIMGSIAHSKMLAKQNIISKEEQEKIEKALKEIELEIDNDELEFSLADEDIHMAIEKRLIQKIGDTGKKLHTARSRNDQVALDIRLYLKKEIKNIKEIIIDLLKVIKEVAKNNKEVILPGYTHLQRAQPILFAHHLLAYFEMLKRDYDRLNDLYKRVDVMPLGASALAGTTYNIDRHFVAKELGFGKVTNNSLDSVSDRDFIAETNFVIAMIAMHMSRFSEEIILWATSEFGFINLDDAYSTGSSIMPQKKNPDIAELVRGKTGRIYGNLISILTVMKGLPLAYNKDTQEDKEGVFDSIDNIKISLEIFKEMLATIKVNKENMIKDIYKGFINATDIADYLAKKGIPFREAHEVVGKLVAYCEENNKYLNELTFDEYKKFNEKFEEDIIEKAKIETCIKDRNSYGGTSYSEVERQLKEAEKFLKN</sequence>
<dbReference type="InterPro" id="IPR022761">
    <property type="entry name" value="Fumarate_lyase_N"/>
</dbReference>
<dbReference type="GO" id="GO:0005829">
    <property type="term" value="C:cytosol"/>
    <property type="evidence" value="ECO:0007669"/>
    <property type="project" value="TreeGrafter"/>
</dbReference>
<feature type="coiled-coil region" evidence="6">
    <location>
        <begin position="44"/>
        <end position="75"/>
    </location>
</feature>
<evidence type="ECO:0000256" key="6">
    <source>
        <dbReference type="SAM" id="Coils"/>
    </source>
</evidence>
<dbReference type="GO" id="GO:0042450">
    <property type="term" value="P:L-arginine biosynthetic process via ornithine"/>
    <property type="evidence" value="ECO:0007669"/>
    <property type="project" value="UniProtKB-UniRule"/>
</dbReference>